<accession>A0ABS2PFU0</accession>
<keyword evidence="1" id="KW-0378">Hydrolase</keyword>
<dbReference type="RefSeq" id="WP_204698580.1">
    <property type="nucleotide sequence ID" value="NZ_JAFBEC010000008.1"/>
</dbReference>
<organism evidence="1 2">
    <name type="scientific">Geomicrobium sediminis</name>
    <dbReference type="NCBI Taxonomy" id="1347788"/>
    <lineage>
        <taxon>Bacteria</taxon>
        <taxon>Bacillati</taxon>
        <taxon>Bacillota</taxon>
        <taxon>Bacilli</taxon>
        <taxon>Bacillales</taxon>
        <taxon>Geomicrobium</taxon>
    </lineage>
</organism>
<reference evidence="1 2" key="1">
    <citation type="submission" date="2021-01" db="EMBL/GenBank/DDBJ databases">
        <title>Genomic Encyclopedia of Type Strains, Phase IV (KMG-IV): sequencing the most valuable type-strain genomes for metagenomic binning, comparative biology and taxonomic classification.</title>
        <authorList>
            <person name="Goeker M."/>
        </authorList>
    </citation>
    <scope>NUCLEOTIDE SEQUENCE [LARGE SCALE GENOMIC DNA]</scope>
    <source>
        <strain evidence="1 2">DSM 25540</strain>
    </source>
</reference>
<name>A0ABS2PFU0_9BACL</name>
<evidence type="ECO:0000313" key="1">
    <source>
        <dbReference type="EMBL" id="MBM7633846.1"/>
    </source>
</evidence>
<dbReference type="Proteomes" id="UP000741863">
    <property type="component" value="Unassembled WGS sequence"/>
</dbReference>
<dbReference type="EMBL" id="JAFBEC010000008">
    <property type="protein sequence ID" value="MBM7633846.1"/>
    <property type="molecule type" value="Genomic_DNA"/>
</dbReference>
<proteinExistence type="predicted"/>
<dbReference type="GO" id="GO:0004519">
    <property type="term" value="F:endonuclease activity"/>
    <property type="evidence" value="ECO:0007669"/>
    <property type="project" value="UniProtKB-KW"/>
</dbReference>
<keyword evidence="1" id="KW-0540">Nuclease</keyword>
<keyword evidence="1" id="KW-0255">Endonuclease</keyword>
<protein>
    <submittedName>
        <fullName evidence="1">5-methylcytosine-specific restriction endonuclease McrA</fullName>
    </submittedName>
</protein>
<dbReference type="Gene3D" id="1.10.30.50">
    <property type="match status" value="1"/>
</dbReference>
<evidence type="ECO:0000313" key="2">
    <source>
        <dbReference type="Proteomes" id="UP000741863"/>
    </source>
</evidence>
<comment type="caution">
    <text evidence="1">The sequence shown here is derived from an EMBL/GenBank/DDBJ whole genome shotgun (WGS) entry which is preliminary data.</text>
</comment>
<sequence>MIQQTCTKCKVTKEINEFTINRTKKSGFESRCKTCRNEDKREYRKRDHVKVKERAYEKKYRKENPDKLKVYNKKRWQNPEVRAYKEEYRKKNPEIFKKSYRKYKENHFDKYTVTKHLIFAKENGLRADWTREEYNDLVEFFNGKCPLTGDTEDLSVDHFIPISTGHGGTYSGNIVVISKSMNLRKGNKNPFLWADTLKDEEIQGFIRMVRYLADKNNMSPEEFKDYVEGCFN</sequence>
<keyword evidence="2" id="KW-1185">Reference proteome</keyword>
<gene>
    <name evidence="1" type="ORF">JOD17_002942</name>
</gene>